<name>A0A2A4HRL6_9GAMM</name>
<feature type="binding site" evidence="10">
    <location>
        <position position="183"/>
    </location>
    <ligand>
        <name>a divalent metal cation</name>
        <dbReference type="ChEBI" id="CHEBI:60240"/>
        <note>ligand shared between dimeric partners</note>
    </ligand>
</feature>
<dbReference type="GO" id="GO:0005737">
    <property type="term" value="C:cytoplasm"/>
    <property type="evidence" value="ECO:0007669"/>
    <property type="project" value="UniProtKB-SubCell"/>
</dbReference>
<keyword evidence="9 10" id="KW-0170">Cobalt</keyword>
<dbReference type="InterPro" id="IPR005255">
    <property type="entry name" value="PdxA_fam"/>
</dbReference>
<dbReference type="NCBIfam" id="TIGR00557">
    <property type="entry name" value="pdxA"/>
    <property type="match status" value="1"/>
</dbReference>
<comment type="cofactor">
    <cofactor evidence="10">
        <name>Zn(2+)</name>
        <dbReference type="ChEBI" id="CHEBI:29105"/>
    </cofactor>
    <cofactor evidence="10">
        <name>Mg(2+)</name>
        <dbReference type="ChEBI" id="CHEBI:18420"/>
    </cofactor>
    <cofactor evidence="10">
        <name>Co(2+)</name>
        <dbReference type="ChEBI" id="CHEBI:48828"/>
    </cofactor>
    <text evidence="10">Binds 1 divalent metal cation per subunit. Can use ions such as Zn(2+), Mg(2+) or Co(2+).</text>
</comment>
<evidence type="ECO:0000256" key="6">
    <source>
        <dbReference type="ARBA" id="ARBA00023002"/>
    </source>
</evidence>
<keyword evidence="8 10" id="KW-0664">Pyridoxine biosynthesis</keyword>
<evidence type="ECO:0000313" key="11">
    <source>
        <dbReference type="EMBL" id="PCF97057.1"/>
    </source>
</evidence>
<reference evidence="12" key="1">
    <citation type="submission" date="2017-09" db="EMBL/GenBank/DDBJ databases">
        <authorList>
            <person name="Cho G.-S."/>
            <person name="Oguntoyinbo F.A."/>
            <person name="Cnockaert M."/>
            <person name="Kabisch J."/>
            <person name="Neve H."/>
            <person name="Bockelmann W."/>
            <person name="Wenning M."/>
            <person name="Franz C.M."/>
            <person name="Vandamme P."/>
        </authorList>
    </citation>
    <scope>NUCLEOTIDE SEQUENCE [LARGE SCALE GENOMIC DNA]</scope>
    <source>
        <strain evidence="12">MBT G8648</strain>
    </source>
</reference>
<dbReference type="RefSeq" id="WP_096650505.1">
    <property type="nucleotide sequence ID" value="NZ_NWUX01000002.1"/>
</dbReference>
<comment type="caution">
    <text evidence="11">The sequence shown here is derived from an EMBL/GenBank/DDBJ whole genome shotgun (WGS) entry which is preliminary data.</text>
</comment>
<sequence length="353" mass="37152">MPSHPRSPLLITTGEPAGIGPELVLMLAAQGRLPDRTLAVGDPDMLRQRAALLALDVEVVEAAPEEGVASSKGRLVVSPVWLEAPVSPGVLNPANARYVLNTLQVAVDACLQGRAAAMVTAPLHKGVIIEGGFANFTGHTEWLRDACGVDEVVMVLATDKALHAQARSWNGSGDLRVALVTTHLPLRDVADAITYERVQRVSRLLVEDLKRQFGIAEPRIAVCGLNPHAGEDGHLGREELEIITPALNALRAEGLAIQGPLPADTLFTPRHLAGVDAVLAMYHDQGLAVLKYAGFGQAANITLGLPLVRTSVDHGTALDLAGRGVADPSSLAVALNLACRLADQRAQSVHSGN</sequence>
<keyword evidence="3 10" id="KW-0862">Zinc</keyword>
<dbReference type="Proteomes" id="UP000218677">
    <property type="component" value="Unassembled WGS sequence"/>
</dbReference>
<dbReference type="AlphaFoldDB" id="A0A2A4HRL6"/>
<protein>
    <recommendedName>
        <fullName evidence="10">4-hydroxythreonine-4-phosphate dehydrogenase</fullName>
        <ecNumber evidence="10">1.1.1.262</ecNumber>
    </recommendedName>
    <alternativeName>
        <fullName evidence="10">4-(phosphohydroxy)-L-threonine dehydrogenase</fullName>
    </alternativeName>
</protein>
<dbReference type="GO" id="GO:0042823">
    <property type="term" value="P:pyridoxal phosphate biosynthetic process"/>
    <property type="evidence" value="ECO:0007669"/>
    <property type="project" value="UniProtKB-UniRule"/>
</dbReference>
<comment type="pathway">
    <text evidence="10">Cofactor biosynthesis; pyridoxine 5'-phosphate biosynthesis; pyridoxine 5'-phosphate from D-erythrose 4-phosphate: step 4/5.</text>
</comment>
<dbReference type="OrthoDB" id="9801783at2"/>
<evidence type="ECO:0000256" key="9">
    <source>
        <dbReference type="ARBA" id="ARBA00023285"/>
    </source>
</evidence>
<feature type="binding site" evidence="10">
    <location>
        <position position="139"/>
    </location>
    <ligand>
        <name>substrate</name>
    </ligand>
</feature>
<evidence type="ECO:0000256" key="5">
    <source>
        <dbReference type="ARBA" id="ARBA00022857"/>
    </source>
</evidence>
<keyword evidence="12" id="KW-1185">Reference proteome</keyword>
<keyword evidence="2 10" id="KW-0479">Metal-binding</keyword>
<comment type="subunit">
    <text evidence="10">Homodimer.</text>
</comment>
<dbReference type="GO" id="GO:0050570">
    <property type="term" value="F:4-hydroxythreonine-4-phosphate dehydrogenase activity"/>
    <property type="evidence" value="ECO:0007669"/>
    <property type="project" value="UniProtKB-UniRule"/>
</dbReference>
<evidence type="ECO:0000256" key="1">
    <source>
        <dbReference type="ARBA" id="ARBA00022490"/>
    </source>
</evidence>
<keyword evidence="4 10" id="KW-0460">Magnesium</keyword>
<dbReference type="GO" id="GO:0000287">
    <property type="term" value="F:magnesium ion binding"/>
    <property type="evidence" value="ECO:0007669"/>
    <property type="project" value="UniProtKB-UniRule"/>
</dbReference>
<feature type="binding site" evidence="10">
    <location>
        <position position="228"/>
    </location>
    <ligand>
        <name>a divalent metal cation</name>
        <dbReference type="ChEBI" id="CHEBI:60240"/>
        <note>ligand shared between dimeric partners</note>
    </ligand>
</feature>
<evidence type="ECO:0000256" key="4">
    <source>
        <dbReference type="ARBA" id="ARBA00022842"/>
    </source>
</evidence>
<evidence type="ECO:0000256" key="2">
    <source>
        <dbReference type="ARBA" id="ARBA00022723"/>
    </source>
</evidence>
<keyword evidence="7 10" id="KW-0520">NAD</keyword>
<comment type="catalytic activity">
    <reaction evidence="10">
        <text>4-(phosphooxy)-L-threonine + NAD(+) = 3-amino-2-oxopropyl phosphate + CO2 + NADH</text>
        <dbReference type="Rhea" id="RHEA:32275"/>
        <dbReference type="ChEBI" id="CHEBI:16526"/>
        <dbReference type="ChEBI" id="CHEBI:57279"/>
        <dbReference type="ChEBI" id="CHEBI:57540"/>
        <dbReference type="ChEBI" id="CHEBI:57945"/>
        <dbReference type="ChEBI" id="CHEBI:58452"/>
        <dbReference type="EC" id="1.1.1.262"/>
    </reaction>
</comment>
<dbReference type="HAMAP" id="MF_00536">
    <property type="entry name" value="PdxA"/>
    <property type="match status" value="1"/>
</dbReference>
<keyword evidence="1 10" id="KW-0963">Cytoplasm</keyword>
<dbReference type="UniPathway" id="UPA00244">
    <property type="reaction ID" value="UER00312"/>
</dbReference>
<dbReference type="SUPFAM" id="SSF53659">
    <property type="entry name" value="Isocitrate/Isopropylmalate dehydrogenase-like"/>
    <property type="match status" value="1"/>
</dbReference>
<dbReference type="GO" id="GO:0050897">
    <property type="term" value="F:cobalt ion binding"/>
    <property type="evidence" value="ECO:0007669"/>
    <property type="project" value="UniProtKB-UniRule"/>
</dbReference>
<dbReference type="PANTHER" id="PTHR30004">
    <property type="entry name" value="4-HYDROXYTHREONINE-4-PHOSPHATE DEHYDROGENASE"/>
    <property type="match status" value="1"/>
</dbReference>
<comment type="miscellaneous">
    <text evidence="10">The active site is located at the dimer interface.</text>
</comment>
<gene>
    <name evidence="10 11" type="primary">pdxA</name>
    <name evidence="11" type="ORF">CPA45_04970</name>
</gene>
<evidence type="ECO:0000256" key="7">
    <source>
        <dbReference type="ARBA" id="ARBA00023027"/>
    </source>
</evidence>
<dbReference type="InterPro" id="IPR037510">
    <property type="entry name" value="PdxA"/>
</dbReference>
<dbReference type="GO" id="GO:0008270">
    <property type="term" value="F:zinc ion binding"/>
    <property type="evidence" value="ECO:0007669"/>
    <property type="project" value="UniProtKB-UniRule"/>
</dbReference>
<evidence type="ECO:0000256" key="10">
    <source>
        <dbReference type="HAMAP-Rule" id="MF_00536"/>
    </source>
</evidence>
<feature type="binding site" evidence="10">
    <location>
        <position position="140"/>
    </location>
    <ligand>
        <name>substrate</name>
    </ligand>
</feature>
<organism evidence="11 12">
    <name type="scientific">Vreelandella nigrificans</name>
    <dbReference type="NCBI Taxonomy" id="2042704"/>
    <lineage>
        <taxon>Bacteria</taxon>
        <taxon>Pseudomonadati</taxon>
        <taxon>Pseudomonadota</taxon>
        <taxon>Gammaproteobacteria</taxon>
        <taxon>Oceanospirillales</taxon>
        <taxon>Halomonadaceae</taxon>
        <taxon>Vreelandella</taxon>
    </lineage>
</organism>
<comment type="subcellular location">
    <subcellularLocation>
        <location evidence="10">Cytoplasm</location>
    </subcellularLocation>
</comment>
<comment type="function">
    <text evidence="10">Catalyzes the NAD(P)-dependent oxidation of 4-(phosphooxy)-L-threonine (HTP) into 2-amino-3-oxo-4-(phosphooxy)butyric acid which spontaneously decarboxylates to form 3-amino-2-oxopropyl phosphate (AHAP).</text>
</comment>
<dbReference type="Gene3D" id="3.40.718.10">
    <property type="entry name" value="Isopropylmalate Dehydrogenase"/>
    <property type="match status" value="1"/>
</dbReference>
<dbReference type="GO" id="GO:0051287">
    <property type="term" value="F:NAD binding"/>
    <property type="evidence" value="ECO:0007669"/>
    <property type="project" value="InterPro"/>
</dbReference>
<feature type="binding site" evidence="10">
    <location>
        <position position="309"/>
    </location>
    <ligand>
        <name>substrate</name>
    </ligand>
</feature>
<proteinExistence type="inferred from homology"/>
<feature type="binding site" evidence="10">
    <location>
        <position position="291"/>
    </location>
    <ligand>
        <name>substrate</name>
    </ligand>
</feature>
<dbReference type="PANTHER" id="PTHR30004:SF5">
    <property type="entry name" value="4-HYDROXYTHREONINE-4-PHOSPHATE DEHYDROGENASE"/>
    <property type="match status" value="1"/>
</dbReference>
<keyword evidence="6 10" id="KW-0560">Oxidoreductase</keyword>
<evidence type="ECO:0000256" key="3">
    <source>
        <dbReference type="ARBA" id="ARBA00022833"/>
    </source>
</evidence>
<dbReference type="EC" id="1.1.1.262" evidence="10"/>
<feature type="binding site" evidence="10">
    <location>
        <position position="283"/>
    </location>
    <ligand>
        <name>a divalent metal cation</name>
        <dbReference type="ChEBI" id="CHEBI:60240"/>
        <note>ligand shared between dimeric partners</note>
    </ligand>
</feature>
<keyword evidence="5 10" id="KW-0521">NADP</keyword>
<dbReference type="EMBL" id="NWUX01000002">
    <property type="protein sequence ID" value="PCF97057.1"/>
    <property type="molecule type" value="Genomic_DNA"/>
</dbReference>
<evidence type="ECO:0000313" key="12">
    <source>
        <dbReference type="Proteomes" id="UP000218677"/>
    </source>
</evidence>
<dbReference type="Pfam" id="PF04166">
    <property type="entry name" value="PdxA"/>
    <property type="match status" value="1"/>
</dbReference>
<dbReference type="GO" id="GO:0008615">
    <property type="term" value="P:pyridoxine biosynthetic process"/>
    <property type="evidence" value="ECO:0007669"/>
    <property type="project" value="UniProtKB-UniRule"/>
</dbReference>
<evidence type="ECO:0000256" key="8">
    <source>
        <dbReference type="ARBA" id="ARBA00023096"/>
    </source>
</evidence>
<feature type="binding site" evidence="10">
    <location>
        <position position="300"/>
    </location>
    <ligand>
        <name>substrate</name>
    </ligand>
</feature>
<accession>A0A2A4HRL6</accession>
<comment type="similarity">
    <text evidence="10">Belongs to the PdxA family.</text>
</comment>